<keyword evidence="3 15" id="KW-0547">Nucleotide-binding</keyword>
<dbReference type="InterPro" id="IPR011545">
    <property type="entry name" value="DEAD/DEAH_box_helicase_dom"/>
</dbReference>
<comment type="function">
    <text evidence="15">Plays a critical role in recombination and DNA repair. Helps process Holliday junction intermediates to mature products by catalyzing branch migration. Has replication fork regression activity, unwinds stalled or blocked replication forks to make a HJ that can be resolved. Has a DNA unwinding activity characteristic of a DNA helicase with 3'-5' polarity.</text>
</comment>
<comment type="similarity">
    <text evidence="1 15">Belongs to the helicase family. RecG subfamily.</text>
</comment>
<evidence type="ECO:0000256" key="11">
    <source>
        <dbReference type="ARBA" id="ARBA00023235"/>
    </source>
</evidence>
<dbReference type="PANTHER" id="PTHR47964:SF1">
    <property type="entry name" value="ATP-DEPENDENT DNA HELICASE HOMOLOG RECG, CHLOROPLASTIC"/>
    <property type="match status" value="1"/>
</dbReference>
<evidence type="ECO:0000259" key="17">
    <source>
        <dbReference type="PROSITE" id="PS51194"/>
    </source>
</evidence>
<evidence type="ECO:0000256" key="5">
    <source>
        <dbReference type="ARBA" id="ARBA00022801"/>
    </source>
</evidence>
<dbReference type="SMART" id="SM00490">
    <property type="entry name" value="HELICc"/>
    <property type="match status" value="1"/>
</dbReference>
<dbReference type="Pfam" id="PF00271">
    <property type="entry name" value="Helicase_C"/>
    <property type="match status" value="1"/>
</dbReference>
<evidence type="ECO:0000256" key="10">
    <source>
        <dbReference type="ARBA" id="ARBA00023204"/>
    </source>
</evidence>
<evidence type="ECO:0000256" key="7">
    <source>
        <dbReference type="ARBA" id="ARBA00022840"/>
    </source>
</evidence>
<evidence type="ECO:0000256" key="13">
    <source>
        <dbReference type="ARBA" id="ARBA00034808"/>
    </source>
</evidence>
<evidence type="ECO:0000313" key="18">
    <source>
        <dbReference type="EMBL" id="GAA4462993.1"/>
    </source>
</evidence>
<organism evidence="18 19">
    <name type="scientific">Nemorincola caseinilytica</name>
    <dbReference type="NCBI Taxonomy" id="2054315"/>
    <lineage>
        <taxon>Bacteria</taxon>
        <taxon>Pseudomonadati</taxon>
        <taxon>Bacteroidota</taxon>
        <taxon>Chitinophagia</taxon>
        <taxon>Chitinophagales</taxon>
        <taxon>Chitinophagaceae</taxon>
        <taxon>Nemorincola</taxon>
    </lineage>
</organism>
<evidence type="ECO:0000256" key="6">
    <source>
        <dbReference type="ARBA" id="ARBA00022806"/>
    </source>
</evidence>
<dbReference type="NCBIfam" id="NF008165">
    <property type="entry name" value="PRK10917.1-3"/>
    <property type="match status" value="1"/>
</dbReference>
<dbReference type="EMBL" id="BAABFA010000008">
    <property type="protein sequence ID" value="GAA4462993.1"/>
    <property type="molecule type" value="Genomic_DNA"/>
</dbReference>
<keyword evidence="8" id="KW-0238">DNA-binding</keyword>
<sequence length="683" mass="77857">MGPQRGELLRAELGIATFADLLHHYPYRYSDRSQITRIGFIDPRAEYVQLQGTLVNIIEEGEGRKRRLVATLYDDTGRIELLWFQGAQWMKKTLKQNERYLVYGKISVFNGNINIAHPEIELLSAETASPGRQPMYPTTEKLRSRSITNRSFAKLTQALFEKLKPGDVTEILPPEIMNRYRLCSRYQALKWLHFPDTEEHEQVARHRMKWEELFLSQMLIGRLRLQHTAQAGWRFDKVGDNFNNFFKEHLPFELTNAQKRVLREIRQDTGSGKQMNRLLQGDVGSGKTIVALMSMLLALDNGFQACIMAPTEILAQQHFSGLSGLLQEMGIEVRLLTGSVKGKPRKEILQQLADGSLRIVVGTHALIEDEVRFRNLGLAVIDEQHRFGVGQRARLWQKNELPPHVLVMTATPIPRTLALTMYGDLEVSVIDELPPGRQPIKTILARDMQRAKVMEFIRREVDKGRQAYIVYPLIEESEKLDYESLMEGYGQVKVWFDENRYRIAMVHGRQEAGERERNMHRFVKGEAHVLVATTVIEVGVNVPNASVMLIESAERFGLSQMHQLRGRVGRGAEQSYCILMAGSKVSDESLKRLKIMESTTDGFRIAEEDLAMRGPGDMHGTQQSGLLKFKLADIVQDSGILEETRLAALHLLTADPTLALAQNQPLRYTLSQQRKQAHWGKIS</sequence>
<dbReference type="EC" id="5.6.2.4" evidence="13 15"/>
<evidence type="ECO:0000256" key="8">
    <source>
        <dbReference type="ARBA" id="ARBA00023125"/>
    </source>
</evidence>
<comment type="catalytic activity">
    <reaction evidence="14 15">
        <text>ATP + H2O = ADP + phosphate + H(+)</text>
        <dbReference type="Rhea" id="RHEA:13065"/>
        <dbReference type="ChEBI" id="CHEBI:15377"/>
        <dbReference type="ChEBI" id="CHEBI:15378"/>
        <dbReference type="ChEBI" id="CHEBI:30616"/>
        <dbReference type="ChEBI" id="CHEBI:43474"/>
        <dbReference type="ChEBI" id="CHEBI:456216"/>
        <dbReference type="EC" id="5.6.2.4"/>
    </reaction>
</comment>
<keyword evidence="19" id="KW-1185">Reference proteome</keyword>
<dbReference type="SUPFAM" id="SSF52540">
    <property type="entry name" value="P-loop containing nucleoside triphosphate hydrolases"/>
    <property type="match status" value="2"/>
</dbReference>
<dbReference type="CDD" id="cd04488">
    <property type="entry name" value="RecG_wedge_OBF"/>
    <property type="match status" value="1"/>
</dbReference>
<keyword evidence="11" id="KW-0413">Isomerase</keyword>
<dbReference type="Pfam" id="PF17191">
    <property type="entry name" value="RecG_wedge"/>
    <property type="match status" value="1"/>
</dbReference>
<feature type="domain" description="Helicase ATP-binding" evidence="16">
    <location>
        <begin position="268"/>
        <end position="430"/>
    </location>
</feature>
<dbReference type="CDD" id="cd17992">
    <property type="entry name" value="DEXHc_RecG"/>
    <property type="match status" value="1"/>
</dbReference>
<dbReference type="Gene3D" id="3.40.50.300">
    <property type="entry name" value="P-loop containing nucleotide triphosphate hydrolases"/>
    <property type="match status" value="2"/>
</dbReference>
<dbReference type="SUPFAM" id="SSF50249">
    <property type="entry name" value="Nucleic acid-binding proteins"/>
    <property type="match status" value="1"/>
</dbReference>
<evidence type="ECO:0000256" key="14">
    <source>
        <dbReference type="ARBA" id="ARBA00048988"/>
    </source>
</evidence>
<dbReference type="SMART" id="SM00487">
    <property type="entry name" value="DEXDc"/>
    <property type="match status" value="1"/>
</dbReference>
<keyword evidence="7 15" id="KW-0067">ATP-binding</keyword>
<evidence type="ECO:0000259" key="16">
    <source>
        <dbReference type="PROSITE" id="PS51192"/>
    </source>
</evidence>
<dbReference type="Pfam" id="PF00270">
    <property type="entry name" value="DEAD"/>
    <property type="match status" value="1"/>
</dbReference>
<dbReference type="Gene3D" id="2.40.50.140">
    <property type="entry name" value="Nucleic acid-binding proteins"/>
    <property type="match status" value="1"/>
</dbReference>
<evidence type="ECO:0000256" key="4">
    <source>
        <dbReference type="ARBA" id="ARBA00022763"/>
    </source>
</evidence>
<evidence type="ECO:0000256" key="15">
    <source>
        <dbReference type="RuleBase" id="RU363016"/>
    </source>
</evidence>
<comment type="caution">
    <text evidence="18">The sequence shown here is derived from an EMBL/GenBank/DDBJ whole genome shotgun (WGS) entry which is preliminary data.</text>
</comment>
<evidence type="ECO:0000256" key="2">
    <source>
        <dbReference type="ARBA" id="ARBA00017846"/>
    </source>
</evidence>
<evidence type="ECO:0000313" key="19">
    <source>
        <dbReference type="Proteomes" id="UP001500067"/>
    </source>
</evidence>
<dbReference type="InterPro" id="IPR027417">
    <property type="entry name" value="P-loop_NTPase"/>
</dbReference>
<dbReference type="Proteomes" id="UP001500067">
    <property type="component" value="Unassembled WGS sequence"/>
</dbReference>
<evidence type="ECO:0000256" key="9">
    <source>
        <dbReference type="ARBA" id="ARBA00023172"/>
    </source>
</evidence>
<gene>
    <name evidence="18" type="primary">recG</name>
    <name evidence="18" type="ORF">GCM10023093_10550</name>
</gene>
<dbReference type="InterPro" id="IPR033454">
    <property type="entry name" value="RecG_wedge"/>
</dbReference>
<dbReference type="Pfam" id="PF19833">
    <property type="entry name" value="RecG_dom3_C"/>
    <property type="match status" value="1"/>
</dbReference>
<reference evidence="19" key="1">
    <citation type="journal article" date="2019" name="Int. J. Syst. Evol. Microbiol.">
        <title>The Global Catalogue of Microorganisms (GCM) 10K type strain sequencing project: providing services to taxonomists for standard genome sequencing and annotation.</title>
        <authorList>
            <consortium name="The Broad Institute Genomics Platform"/>
            <consortium name="The Broad Institute Genome Sequencing Center for Infectious Disease"/>
            <person name="Wu L."/>
            <person name="Ma J."/>
        </authorList>
    </citation>
    <scope>NUCLEOTIDE SEQUENCE [LARGE SCALE GENOMIC DNA]</scope>
    <source>
        <strain evidence="19">JCM 32105</strain>
    </source>
</reference>
<evidence type="ECO:0000256" key="1">
    <source>
        <dbReference type="ARBA" id="ARBA00007504"/>
    </source>
</evidence>
<keyword evidence="4 15" id="KW-0227">DNA damage</keyword>
<dbReference type="InterPro" id="IPR001650">
    <property type="entry name" value="Helicase_C-like"/>
</dbReference>
<dbReference type="InterPro" id="IPR004609">
    <property type="entry name" value="ATP-dep_DNA_helicase_RecG"/>
</dbReference>
<dbReference type="GO" id="GO:0004386">
    <property type="term" value="F:helicase activity"/>
    <property type="evidence" value="ECO:0007669"/>
    <property type="project" value="UniProtKB-KW"/>
</dbReference>
<evidence type="ECO:0000256" key="3">
    <source>
        <dbReference type="ARBA" id="ARBA00022741"/>
    </source>
</evidence>
<dbReference type="InterPro" id="IPR045562">
    <property type="entry name" value="RecG_dom3_C"/>
</dbReference>
<dbReference type="InterPro" id="IPR047112">
    <property type="entry name" value="RecG/Mfd"/>
</dbReference>
<dbReference type="InterPro" id="IPR014001">
    <property type="entry name" value="Helicase_ATP-bd"/>
</dbReference>
<dbReference type="PROSITE" id="PS51192">
    <property type="entry name" value="HELICASE_ATP_BIND_1"/>
    <property type="match status" value="1"/>
</dbReference>
<proteinExistence type="inferred from homology"/>
<dbReference type="NCBIfam" id="NF008168">
    <property type="entry name" value="PRK10917.2-2"/>
    <property type="match status" value="1"/>
</dbReference>
<feature type="domain" description="Helicase C-terminal" evidence="17">
    <location>
        <begin position="449"/>
        <end position="611"/>
    </location>
</feature>
<dbReference type="NCBIfam" id="TIGR00643">
    <property type="entry name" value="recG"/>
    <property type="match status" value="1"/>
</dbReference>
<keyword evidence="10 15" id="KW-0234">DNA repair</keyword>
<dbReference type="PROSITE" id="PS51194">
    <property type="entry name" value="HELICASE_CTER"/>
    <property type="match status" value="1"/>
</dbReference>
<dbReference type="InterPro" id="IPR012340">
    <property type="entry name" value="NA-bd_OB-fold"/>
</dbReference>
<protein>
    <recommendedName>
        <fullName evidence="2 15">ATP-dependent DNA helicase RecG</fullName>
        <ecNumber evidence="13 15">5.6.2.4</ecNumber>
    </recommendedName>
</protein>
<dbReference type="PANTHER" id="PTHR47964">
    <property type="entry name" value="ATP-DEPENDENT DNA HELICASE HOMOLOG RECG, CHLOROPLASTIC"/>
    <property type="match status" value="1"/>
</dbReference>
<keyword evidence="6 15" id="KW-0347">Helicase</keyword>
<accession>A0ABP8NB40</accession>
<name>A0ABP8NB40_9BACT</name>
<keyword evidence="5 15" id="KW-0378">Hydrolase</keyword>
<evidence type="ECO:0000256" key="12">
    <source>
        <dbReference type="ARBA" id="ARBA00034617"/>
    </source>
</evidence>
<keyword evidence="9 15" id="KW-0233">DNA recombination</keyword>
<comment type="catalytic activity">
    <reaction evidence="12 15">
        <text>Couples ATP hydrolysis with the unwinding of duplex DNA by translocating in the 3'-5' direction.</text>
        <dbReference type="EC" id="5.6.2.4"/>
    </reaction>
</comment>